<dbReference type="RefSeq" id="WP_220168146.1">
    <property type="nucleotide sequence ID" value="NZ_JAIBOA010000013.1"/>
</dbReference>
<keyword evidence="3" id="KW-0862">Zinc</keyword>
<evidence type="ECO:0000313" key="6">
    <source>
        <dbReference type="Proteomes" id="UP000774570"/>
    </source>
</evidence>
<evidence type="ECO:0000256" key="1">
    <source>
        <dbReference type="ARBA" id="ARBA00010371"/>
    </source>
</evidence>
<dbReference type="NCBIfam" id="TIGR02817">
    <property type="entry name" value="adh_fam_1"/>
    <property type="match status" value="1"/>
</dbReference>
<comment type="similarity">
    <text evidence="1 3">Belongs to the zinc-containing alcohol dehydrogenase family. Quinone oxidoreductase subfamily.</text>
</comment>
<dbReference type="InterPro" id="IPR014182">
    <property type="entry name" value="ADH_Zn_typ-1"/>
</dbReference>
<dbReference type="InterPro" id="IPR036291">
    <property type="entry name" value="NAD(P)-bd_dom_sf"/>
</dbReference>
<dbReference type="PANTHER" id="PTHR44154:SF1">
    <property type="entry name" value="QUINONE OXIDOREDUCTASE"/>
    <property type="match status" value="1"/>
</dbReference>
<reference evidence="5 6" key="1">
    <citation type="submission" date="2021-07" db="EMBL/GenBank/DDBJ databases">
        <title>Actinomadura sp. PM05-2 isolated from lichen.</title>
        <authorList>
            <person name="Somphong A."/>
            <person name="Phongsopitanun W."/>
            <person name="Tanasupawat S."/>
            <person name="Peongsungnone V."/>
        </authorList>
    </citation>
    <scope>NUCLEOTIDE SEQUENCE [LARGE SCALE GENOMIC DNA]</scope>
    <source>
        <strain evidence="5 6">PM05-2</strain>
    </source>
</reference>
<dbReference type="Pfam" id="PF00107">
    <property type="entry name" value="ADH_zinc_N"/>
    <property type="match status" value="1"/>
</dbReference>
<comment type="caution">
    <text evidence="5">The sequence shown here is derived from an EMBL/GenBank/DDBJ whole genome shotgun (WGS) entry which is preliminary data.</text>
</comment>
<dbReference type="PANTHER" id="PTHR44154">
    <property type="entry name" value="QUINONE OXIDOREDUCTASE"/>
    <property type="match status" value="1"/>
</dbReference>
<name>A0ABS7FY72_9ACTN</name>
<keyword evidence="2" id="KW-0521">NADP</keyword>
<dbReference type="SUPFAM" id="SSF51735">
    <property type="entry name" value="NAD(P)-binding Rossmann-fold domains"/>
    <property type="match status" value="1"/>
</dbReference>
<dbReference type="Gene3D" id="3.40.50.720">
    <property type="entry name" value="NAD(P)-binding Rossmann-like Domain"/>
    <property type="match status" value="1"/>
</dbReference>
<dbReference type="SMART" id="SM00829">
    <property type="entry name" value="PKS_ER"/>
    <property type="match status" value="1"/>
</dbReference>
<keyword evidence="3" id="KW-0560">Oxidoreductase</keyword>
<feature type="domain" description="Enoyl reductase (ER)" evidence="4">
    <location>
        <begin position="20"/>
        <end position="335"/>
    </location>
</feature>
<organism evidence="5 6">
    <name type="scientific">Actinomadura parmotrematis</name>
    <dbReference type="NCBI Taxonomy" id="2864039"/>
    <lineage>
        <taxon>Bacteria</taxon>
        <taxon>Bacillati</taxon>
        <taxon>Actinomycetota</taxon>
        <taxon>Actinomycetes</taxon>
        <taxon>Streptosporangiales</taxon>
        <taxon>Thermomonosporaceae</taxon>
        <taxon>Actinomadura</taxon>
    </lineage>
</organism>
<gene>
    <name evidence="5" type="ORF">K1Y72_21230</name>
</gene>
<dbReference type="EMBL" id="JAIBOA010000013">
    <property type="protein sequence ID" value="MBW8484920.1"/>
    <property type="molecule type" value="Genomic_DNA"/>
</dbReference>
<evidence type="ECO:0000256" key="2">
    <source>
        <dbReference type="ARBA" id="ARBA00022857"/>
    </source>
</evidence>
<dbReference type="InterPro" id="IPR051603">
    <property type="entry name" value="Zinc-ADH_QOR/CCCR"/>
</dbReference>
<keyword evidence="6" id="KW-1185">Reference proteome</keyword>
<dbReference type="Gene3D" id="3.90.180.10">
    <property type="entry name" value="Medium-chain alcohol dehydrogenases, catalytic domain"/>
    <property type="match status" value="1"/>
</dbReference>
<dbReference type="Proteomes" id="UP000774570">
    <property type="component" value="Unassembled WGS sequence"/>
</dbReference>
<evidence type="ECO:0000259" key="4">
    <source>
        <dbReference type="SMART" id="SM00829"/>
    </source>
</evidence>
<evidence type="ECO:0000313" key="5">
    <source>
        <dbReference type="EMBL" id="MBW8484920.1"/>
    </source>
</evidence>
<dbReference type="CDD" id="cd08252">
    <property type="entry name" value="AL_MDR"/>
    <property type="match status" value="1"/>
</dbReference>
<proteinExistence type="inferred from homology"/>
<dbReference type="InterPro" id="IPR011032">
    <property type="entry name" value="GroES-like_sf"/>
</dbReference>
<dbReference type="InterPro" id="IPR013154">
    <property type="entry name" value="ADH-like_N"/>
</dbReference>
<accession>A0ABS7FY72</accession>
<dbReference type="InterPro" id="IPR013149">
    <property type="entry name" value="ADH-like_C"/>
</dbReference>
<keyword evidence="3" id="KW-0479">Metal-binding</keyword>
<protein>
    <recommendedName>
        <fullName evidence="3">Zinc-type alcohol dehydrogenase-like protein</fullName>
    </recommendedName>
</protein>
<evidence type="ECO:0000256" key="3">
    <source>
        <dbReference type="RuleBase" id="RU364000"/>
    </source>
</evidence>
<dbReference type="InterPro" id="IPR020843">
    <property type="entry name" value="ER"/>
</dbReference>
<sequence>MTEKTMPAVAYRRSLPVDDGESLLDVELPVPEPGPRDLLVRVEAVAVNPVDYKQRQNSDPGGEPRVLGWDAAGTVVAAGAGAELFEAGDQVFYAGAIDRPGANARFHVVDERLVGPKPATLSFGEAAALPLTSLTAWEGLFERLGVGVEDTGTLLVTAAAGGVGAMATQLARALTGLTVIGTASRPETVEFARRMGAHHTVDHHRPLAPQLAELAPGGLTHVFSTTGTARNLPVYADALRPFGAIVAIDDDESLDMGVLKAKGISFHWELMFTRALFQTPDMAAQHRILTRVSRLVDDGVLATTATRDLGTVNAAHLREAHRVLESGGAVGKVTLTGF</sequence>
<dbReference type="Pfam" id="PF08240">
    <property type="entry name" value="ADH_N"/>
    <property type="match status" value="1"/>
</dbReference>
<dbReference type="SUPFAM" id="SSF50129">
    <property type="entry name" value="GroES-like"/>
    <property type="match status" value="1"/>
</dbReference>